<evidence type="ECO:0000313" key="3">
    <source>
        <dbReference type="Proteomes" id="UP000288805"/>
    </source>
</evidence>
<gene>
    <name evidence="2" type="primary">AtMg00820_101</name>
    <name evidence="2" type="ORF">CK203_085319</name>
</gene>
<name>A0A438DD11_VITVI</name>
<evidence type="ECO:0000313" key="2">
    <source>
        <dbReference type="EMBL" id="RVW33353.1"/>
    </source>
</evidence>
<comment type="caution">
    <text evidence="2">The sequence shown here is derived from an EMBL/GenBank/DDBJ whole genome shotgun (WGS) entry which is preliminary data.</text>
</comment>
<reference evidence="2 3" key="1">
    <citation type="journal article" date="2018" name="PLoS Genet.">
        <title>Population sequencing reveals clonal diversity and ancestral inbreeding in the grapevine cultivar Chardonnay.</title>
        <authorList>
            <person name="Roach M.J."/>
            <person name="Johnson D.L."/>
            <person name="Bohlmann J."/>
            <person name="van Vuuren H.J."/>
            <person name="Jones S.J."/>
            <person name="Pretorius I.S."/>
            <person name="Schmidt S.A."/>
            <person name="Borneman A.R."/>
        </authorList>
    </citation>
    <scope>NUCLEOTIDE SEQUENCE [LARGE SCALE GENOMIC DNA]</scope>
    <source>
        <strain evidence="3">cv. Chardonnay</strain>
        <tissue evidence="2">Leaf</tissue>
    </source>
</reference>
<accession>A0A438DD11</accession>
<dbReference type="Pfam" id="PF07727">
    <property type="entry name" value="RVT_2"/>
    <property type="match status" value="1"/>
</dbReference>
<dbReference type="InterPro" id="IPR013103">
    <property type="entry name" value="RVT_2"/>
</dbReference>
<dbReference type="Proteomes" id="UP000288805">
    <property type="component" value="Unassembled WGS sequence"/>
</dbReference>
<feature type="domain" description="Reverse transcriptase Ty1/copia-type" evidence="1">
    <location>
        <begin position="50"/>
        <end position="92"/>
    </location>
</feature>
<proteinExistence type="predicted"/>
<protein>
    <submittedName>
        <fullName evidence="2">Putative mitochondrial protein</fullName>
    </submittedName>
</protein>
<dbReference type="AlphaFoldDB" id="A0A438DD11"/>
<sequence>MLTRSKTGTLKKKAFTVSAPAEPRTVKQALQDPHWHQAMEVEYTALLKTNTWTLVPSPPHGNVIGCKWVFKLKYKPDGNINRYKARLVAKGFT</sequence>
<evidence type="ECO:0000259" key="1">
    <source>
        <dbReference type="Pfam" id="PF07727"/>
    </source>
</evidence>
<dbReference type="EMBL" id="QGNW01001682">
    <property type="protein sequence ID" value="RVW33353.1"/>
    <property type="molecule type" value="Genomic_DNA"/>
</dbReference>
<organism evidence="2 3">
    <name type="scientific">Vitis vinifera</name>
    <name type="common">Grape</name>
    <dbReference type="NCBI Taxonomy" id="29760"/>
    <lineage>
        <taxon>Eukaryota</taxon>
        <taxon>Viridiplantae</taxon>
        <taxon>Streptophyta</taxon>
        <taxon>Embryophyta</taxon>
        <taxon>Tracheophyta</taxon>
        <taxon>Spermatophyta</taxon>
        <taxon>Magnoliopsida</taxon>
        <taxon>eudicotyledons</taxon>
        <taxon>Gunneridae</taxon>
        <taxon>Pentapetalae</taxon>
        <taxon>rosids</taxon>
        <taxon>Vitales</taxon>
        <taxon>Vitaceae</taxon>
        <taxon>Viteae</taxon>
        <taxon>Vitis</taxon>
    </lineage>
</organism>